<dbReference type="OrthoDB" id="1090916at2"/>
<dbReference type="Proteomes" id="UP000187550">
    <property type="component" value="Unassembled WGS sequence"/>
</dbReference>
<organism evidence="2 3">
    <name type="scientific">Edaphobacillus lindanitolerans</name>
    <dbReference type="NCBI Taxonomy" id="550447"/>
    <lineage>
        <taxon>Bacteria</taxon>
        <taxon>Bacillati</taxon>
        <taxon>Bacillota</taxon>
        <taxon>Bacilli</taxon>
        <taxon>Bacillales</taxon>
        <taxon>Bacillaceae</taxon>
        <taxon>Edaphobacillus</taxon>
    </lineage>
</organism>
<keyword evidence="3" id="KW-1185">Reference proteome</keyword>
<dbReference type="Pfam" id="PF07228">
    <property type="entry name" value="SpoIIE"/>
    <property type="match status" value="1"/>
</dbReference>
<dbReference type="InterPro" id="IPR036457">
    <property type="entry name" value="PPM-type-like_dom_sf"/>
</dbReference>
<dbReference type="SUPFAM" id="SSF81606">
    <property type="entry name" value="PP2C-like"/>
    <property type="match status" value="1"/>
</dbReference>
<evidence type="ECO:0000259" key="1">
    <source>
        <dbReference type="SMART" id="SM00331"/>
    </source>
</evidence>
<accession>A0A1U7PMB6</accession>
<gene>
    <name evidence="2" type="ORF">SAMN05428946_2455</name>
</gene>
<dbReference type="InterPro" id="IPR001932">
    <property type="entry name" value="PPM-type_phosphatase-like_dom"/>
</dbReference>
<evidence type="ECO:0000313" key="2">
    <source>
        <dbReference type="EMBL" id="SIT89671.1"/>
    </source>
</evidence>
<dbReference type="InterPro" id="IPR039248">
    <property type="entry name" value="Ptase_RsbX"/>
</dbReference>
<dbReference type="PANTHER" id="PTHR35801:SF1">
    <property type="entry name" value="PHOSPHOSERINE PHOSPHATASE RSBX"/>
    <property type="match status" value="1"/>
</dbReference>
<feature type="domain" description="PPM-type phosphatase" evidence="1">
    <location>
        <begin position="6"/>
        <end position="197"/>
    </location>
</feature>
<dbReference type="SMART" id="SM00331">
    <property type="entry name" value="PP2C_SIG"/>
    <property type="match status" value="1"/>
</dbReference>
<name>A0A1U7PMB6_9BACI</name>
<dbReference type="PANTHER" id="PTHR35801">
    <property type="entry name" value="PHOSPHOSERINE PHOSPHATASE RSBX"/>
    <property type="match status" value="1"/>
</dbReference>
<dbReference type="Gene3D" id="3.60.40.10">
    <property type="entry name" value="PPM-type phosphatase domain"/>
    <property type="match status" value="1"/>
</dbReference>
<proteinExistence type="predicted"/>
<reference evidence="3" key="1">
    <citation type="submission" date="2017-01" db="EMBL/GenBank/DDBJ databases">
        <authorList>
            <person name="Varghese N."/>
            <person name="Submissions S."/>
        </authorList>
    </citation>
    <scope>NUCLEOTIDE SEQUENCE [LARGE SCALE GENOMIC DNA]</scope>
    <source>
        <strain evidence="3">MNA4</strain>
    </source>
</reference>
<dbReference type="AlphaFoldDB" id="A0A1U7PMB6"/>
<protein>
    <submittedName>
        <fullName evidence="2">Serine phosphatase</fullName>
    </submittedName>
</protein>
<dbReference type="STRING" id="550447.SAMN05428946_2455"/>
<sequence>MMIVKDPYVEAYIFNEAKHGNQESGDMHFTFVNDDYFLCAIADGLGNGPVARESAAIVPEILAAHHDESIDQLLNRCNMHMHQKRGAAVAIIKADFKASTIQYSCVGNVRFYLYRQEDEKMIYPLPVMGYLSGRPVKLRTQEYAYGHGDLFLLHSDGVDIRSPKAFMQKSAGPHDLYNHVLETIEHGDDATFISGSLLRP</sequence>
<evidence type="ECO:0000313" key="3">
    <source>
        <dbReference type="Proteomes" id="UP000187550"/>
    </source>
</evidence>
<dbReference type="EMBL" id="FTPL01000003">
    <property type="protein sequence ID" value="SIT89671.1"/>
    <property type="molecule type" value="Genomic_DNA"/>
</dbReference>